<dbReference type="EMBL" id="PDJJ01000001">
    <property type="protein sequence ID" value="PFG41779.1"/>
    <property type="molecule type" value="Genomic_DNA"/>
</dbReference>
<dbReference type="Pfam" id="PF01471">
    <property type="entry name" value="PG_binding_1"/>
    <property type="match status" value="1"/>
</dbReference>
<gene>
    <name evidence="3" type="ORF">ATJ88_0422</name>
</gene>
<feature type="signal peptide" evidence="1">
    <location>
        <begin position="1"/>
        <end position="23"/>
    </location>
</feature>
<feature type="domain" description="Peptidoglycan binding-like" evidence="2">
    <location>
        <begin position="122"/>
        <end position="155"/>
    </location>
</feature>
<dbReference type="InterPro" id="IPR036365">
    <property type="entry name" value="PGBD-like_sf"/>
</dbReference>
<protein>
    <submittedName>
        <fullName evidence="3">Putative peptidoglycan binding protein</fullName>
    </submittedName>
</protein>
<dbReference type="RefSeq" id="WP_098462391.1">
    <property type="nucleotide sequence ID" value="NZ_PDJJ01000001.1"/>
</dbReference>
<dbReference type="Proteomes" id="UP000224130">
    <property type="component" value="Unassembled WGS sequence"/>
</dbReference>
<evidence type="ECO:0000256" key="1">
    <source>
        <dbReference type="SAM" id="SignalP"/>
    </source>
</evidence>
<evidence type="ECO:0000259" key="2">
    <source>
        <dbReference type="Pfam" id="PF01471"/>
    </source>
</evidence>
<evidence type="ECO:0000313" key="4">
    <source>
        <dbReference type="Proteomes" id="UP000224130"/>
    </source>
</evidence>
<dbReference type="InterPro" id="IPR002477">
    <property type="entry name" value="Peptidoglycan-bd-like"/>
</dbReference>
<name>A0A2A9EUD7_9MICO</name>
<dbReference type="AlphaFoldDB" id="A0A2A9EUD7"/>
<organism evidence="3 4">
    <name type="scientific">Isoptericola jiangsuensis</name>
    <dbReference type="NCBI Taxonomy" id="548579"/>
    <lineage>
        <taxon>Bacteria</taxon>
        <taxon>Bacillati</taxon>
        <taxon>Actinomycetota</taxon>
        <taxon>Actinomycetes</taxon>
        <taxon>Micrococcales</taxon>
        <taxon>Promicromonosporaceae</taxon>
        <taxon>Isoptericola</taxon>
    </lineage>
</organism>
<reference evidence="3 4" key="1">
    <citation type="submission" date="2017-10" db="EMBL/GenBank/DDBJ databases">
        <title>Sequencing the genomes of 1000 actinobacteria strains.</title>
        <authorList>
            <person name="Klenk H.-P."/>
        </authorList>
    </citation>
    <scope>NUCLEOTIDE SEQUENCE [LARGE SCALE GENOMIC DNA]</scope>
    <source>
        <strain evidence="3 4">DSM 21863</strain>
    </source>
</reference>
<dbReference type="Gene3D" id="1.10.101.10">
    <property type="entry name" value="PGBD-like superfamily/PGBD"/>
    <property type="match status" value="1"/>
</dbReference>
<proteinExistence type="predicted"/>
<keyword evidence="4" id="KW-1185">Reference proteome</keyword>
<sequence length="338" mass="33879">MTRVSGGTLGLAAALLVAGGALAGMLVAAGPVPASVAGSDGPTSAPVTLESHDDARTVKVEPVLSASSRLDLAASGTVTRTSCTPGGEIVSGTSPVTVDGRPVVALATAVPLWRELSWGDEGDDVEALQAELVRLGHDLDADGEFGRATYDAVNALLADVGVGRPDGRIAPADVLWIPARRVAVTSCETPLGGSAGAFATTSGVLTGLRLTGGTAEDGRERVARVAGVEAPVGADGTVTDPDLLAALADSPEMDTWRRTDGESGLTVELALADPLEVAVVPPGALFGLVGDHGCVRSDGATHPVTVVASSLGQTSVTFDDADVPDRVDLVGQRPGRSC</sequence>
<accession>A0A2A9EUD7</accession>
<keyword evidence="1" id="KW-0732">Signal</keyword>
<dbReference type="OrthoDB" id="3238883at2"/>
<dbReference type="InterPro" id="IPR036366">
    <property type="entry name" value="PGBDSf"/>
</dbReference>
<evidence type="ECO:0000313" key="3">
    <source>
        <dbReference type="EMBL" id="PFG41779.1"/>
    </source>
</evidence>
<comment type="caution">
    <text evidence="3">The sequence shown here is derived from an EMBL/GenBank/DDBJ whole genome shotgun (WGS) entry which is preliminary data.</text>
</comment>
<dbReference type="SUPFAM" id="SSF47090">
    <property type="entry name" value="PGBD-like"/>
    <property type="match status" value="1"/>
</dbReference>
<feature type="chain" id="PRO_5038947566" evidence="1">
    <location>
        <begin position="24"/>
        <end position="338"/>
    </location>
</feature>